<evidence type="ECO:0008006" key="4">
    <source>
        <dbReference type="Google" id="ProtNLM"/>
    </source>
</evidence>
<dbReference type="AlphaFoldDB" id="A0A839QBT2"/>
<evidence type="ECO:0000313" key="2">
    <source>
        <dbReference type="EMBL" id="MBB2991656.1"/>
    </source>
</evidence>
<dbReference type="RefSeq" id="WP_183469571.1">
    <property type="nucleotide sequence ID" value="NZ_JACHVU010000006.1"/>
</dbReference>
<proteinExistence type="predicted"/>
<keyword evidence="3" id="KW-1185">Reference proteome</keyword>
<comment type="caution">
    <text evidence="2">The sequence shown here is derived from an EMBL/GenBank/DDBJ whole genome shotgun (WGS) entry which is preliminary data.</text>
</comment>
<protein>
    <recommendedName>
        <fullName evidence="4">DUF1214 domain-containing protein</fullName>
    </recommendedName>
</protein>
<gene>
    <name evidence="2" type="ORF">FHR72_003141</name>
</gene>
<accession>A0A839QBT2</accession>
<dbReference type="EMBL" id="JACHVU010000006">
    <property type="protein sequence ID" value="MBB2991656.1"/>
    <property type="molecule type" value="Genomic_DNA"/>
</dbReference>
<name>A0A839QBT2_MYCIR</name>
<feature type="compositionally biased region" description="Acidic residues" evidence="1">
    <location>
        <begin position="124"/>
        <end position="141"/>
    </location>
</feature>
<feature type="compositionally biased region" description="Acidic residues" evidence="1">
    <location>
        <begin position="80"/>
        <end position="104"/>
    </location>
</feature>
<feature type="region of interest" description="Disordered" evidence="1">
    <location>
        <begin position="43"/>
        <end position="144"/>
    </location>
</feature>
<evidence type="ECO:0000256" key="1">
    <source>
        <dbReference type="SAM" id="MobiDB-lite"/>
    </source>
</evidence>
<organism evidence="2 3">
    <name type="scientific">Mycolicibacterium iranicum</name>
    <name type="common">Mycobacterium iranicum</name>
    <dbReference type="NCBI Taxonomy" id="912594"/>
    <lineage>
        <taxon>Bacteria</taxon>
        <taxon>Bacillati</taxon>
        <taxon>Actinomycetota</taxon>
        <taxon>Actinomycetes</taxon>
        <taxon>Mycobacteriales</taxon>
        <taxon>Mycobacteriaceae</taxon>
        <taxon>Mycolicibacterium</taxon>
    </lineage>
</organism>
<evidence type="ECO:0000313" key="3">
    <source>
        <dbReference type="Proteomes" id="UP000550501"/>
    </source>
</evidence>
<sequence length="633" mass="66873">MVTTSAFIDGPFARHGQVIGRVGALAVALGIGLAIAQSPAVAGADDDTATSDSATSEHKPAQQNSKDVADSSADAGASDEPVDIDDEQAENDLPTDDPSAEDETTAGRSSSRATVEVVSPGADVDGDDRDDTGDDTADDPIEPAPAAVSALAGSARRESTAETAETTEFTALAQTSASPLATEQQAEAEKLAAATVRTWPVRLMKFVLGIGWLATAQREYDEIGGVDGQNFWHLGRSVDEYALGAAFQQQLLNPMTPTVVTQVAPPHTWFGRDVKGSRILYDNPDTVYRFMGVNMSSSYVITGKFSGALPADTNFSVLTGLSGITADNLSGRRLIVEPDGSFTITVSAEAATPGHGNHLQLTPETTLIAVRNTLSDWTTQSPMSLSIERVSGPRNSLFSQLGGFAIPGLGPMVTKSRLLTALVSLIPPVKEPPLLLRGTFTALVMAMGLGRESTYIKVATTDPQTGDRVPPNTLPQPSRNAEFLATQLQSAGYFALSDDEALVVTITPGNARYFVVPVTNQWTISDDYWDEQTSLNNAQAKVDPEGSVTVVISPTDPGVYNWVSTGGLNRGTVSIRFQDLDLASSLAPTVTARVVPLGDLAATLPTTTDYVTAEEREAQLALRRAGFSRRFTP</sequence>
<feature type="compositionally biased region" description="Low complexity" evidence="1">
    <location>
        <begin position="70"/>
        <end position="79"/>
    </location>
</feature>
<reference evidence="2 3" key="1">
    <citation type="submission" date="2020-08" db="EMBL/GenBank/DDBJ databases">
        <title>The Agave Microbiome: Exploring the role of microbial communities in plant adaptations to desert environments.</title>
        <authorList>
            <person name="Partida-Martinez L.P."/>
        </authorList>
    </citation>
    <scope>NUCLEOTIDE SEQUENCE [LARGE SCALE GENOMIC DNA]</scope>
    <source>
        <strain evidence="2 3">AT2.18</strain>
    </source>
</reference>
<dbReference type="Proteomes" id="UP000550501">
    <property type="component" value="Unassembled WGS sequence"/>
</dbReference>